<dbReference type="EMBL" id="JBHTON010000029">
    <property type="protein sequence ID" value="MFD1485483.1"/>
    <property type="molecule type" value="Genomic_DNA"/>
</dbReference>
<dbReference type="RefSeq" id="WP_125751165.1">
    <property type="nucleotide sequence ID" value="NZ_JBHTON010000029.1"/>
</dbReference>
<dbReference type="SUPFAM" id="SSF53448">
    <property type="entry name" value="Nucleotide-diphospho-sugar transferases"/>
    <property type="match status" value="1"/>
</dbReference>
<protein>
    <submittedName>
        <fullName evidence="1">Glycosyltransferase</fullName>
    </submittedName>
</protein>
<comment type="caution">
    <text evidence="1">The sequence shown here is derived from an EMBL/GenBank/DDBJ whole genome shotgun (WGS) entry which is preliminary data.</text>
</comment>
<evidence type="ECO:0000313" key="2">
    <source>
        <dbReference type="Proteomes" id="UP001597252"/>
    </source>
</evidence>
<accession>A0ABW4E918</accession>
<sequence>MQVAVIIPWSETKEILPPLLTIRKQLADCARLWPQIHYDYWLIDDGTATAIRTQLCQAQARWPECHLLTLSRHFGFLGAAQAGLVTATADAYLILDVAYPAQFAAIPQLLAAMNDGGCAIVGFASEQPRHWWGQEAMVTFHDCLVTTPAKRALLQAAARAGFSLELLAEIGFKQKLLAWSGPWPKSPHTSRWPWAAVVGAVIFCGWWWPSAVALNMILSGVVLWQWRQQRQRLPRIGYVVSSIQR</sequence>
<evidence type="ECO:0000313" key="1">
    <source>
        <dbReference type="EMBL" id="MFD1485483.1"/>
    </source>
</evidence>
<keyword evidence="2" id="KW-1185">Reference proteome</keyword>
<gene>
    <name evidence="1" type="ORF">ACFQ5J_09600</name>
</gene>
<dbReference type="Proteomes" id="UP001597252">
    <property type="component" value="Unassembled WGS sequence"/>
</dbReference>
<dbReference type="InterPro" id="IPR029044">
    <property type="entry name" value="Nucleotide-diphossugar_trans"/>
</dbReference>
<organism evidence="1 2">
    <name type="scientific">Lacticaseibacillus baoqingensis</name>
    <dbReference type="NCBI Taxonomy" id="2486013"/>
    <lineage>
        <taxon>Bacteria</taxon>
        <taxon>Bacillati</taxon>
        <taxon>Bacillota</taxon>
        <taxon>Bacilli</taxon>
        <taxon>Lactobacillales</taxon>
        <taxon>Lactobacillaceae</taxon>
        <taxon>Lacticaseibacillus</taxon>
    </lineage>
</organism>
<proteinExistence type="predicted"/>
<name>A0ABW4E918_9LACO</name>
<reference evidence="2" key="1">
    <citation type="journal article" date="2019" name="Int. J. Syst. Evol. Microbiol.">
        <title>The Global Catalogue of Microorganisms (GCM) 10K type strain sequencing project: providing services to taxonomists for standard genome sequencing and annotation.</title>
        <authorList>
            <consortium name="The Broad Institute Genomics Platform"/>
            <consortium name="The Broad Institute Genome Sequencing Center for Infectious Disease"/>
            <person name="Wu L."/>
            <person name="Ma J."/>
        </authorList>
    </citation>
    <scope>NUCLEOTIDE SEQUENCE [LARGE SCALE GENOMIC DNA]</scope>
    <source>
        <strain evidence="2">CCM 8903</strain>
    </source>
</reference>